<sequence>MMDKETGAQFVYLDGQLHPALNYSSAKLASGNTGGTVSSVSRESMEGTPVGQPIGIPNAPDSIPTAETLRVTPWTVCVQPLPPNQMIGNPTITLMIDAQAGTAATHGQGLLVRTPDGALQLIWEGKRYRVTSPAVVDALGYGDTAPLEVPATWLNPIPAGRDLEVQDTPGAGQAGPLIDGKPSRVGQVYEVRNPAIDSSQFYLVRQDGVTPLNRMSAALLFAAPSTRDAYPGMQVAPIQAGPSAISGVPTSQGPDLVTGFPGVVPETVIPPADSQPCVRYASSASGNMKVTLELQPTSRVNAGAVDTAQHIAGTVADRIVVPAGGGVLARDLPAPGAAPGTAYLITDVGTKYPLADANVLKSLGYSENSVMQVPTDLLALLPNGPVLSTAAATQVQSPTS</sequence>
<reference evidence="12" key="1">
    <citation type="journal article" date="2019" name="Int. J. Syst. Evol. Microbiol.">
        <title>The Global Catalogue of Microorganisms (GCM) 10K type strain sequencing project: providing services to taxonomists for standard genome sequencing and annotation.</title>
        <authorList>
            <consortium name="The Broad Institute Genomics Platform"/>
            <consortium name="The Broad Institute Genome Sequencing Center for Infectious Disease"/>
            <person name="Wu L."/>
            <person name="Ma J."/>
        </authorList>
    </citation>
    <scope>NUCLEOTIDE SEQUENCE [LARGE SCALE GENOMIC DNA]</scope>
    <source>
        <strain evidence="12">JCM 9687</strain>
    </source>
</reference>
<keyword evidence="6" id="KW-0378">Hydrolase</keyword>
<dbReference type="PANTHER" id="PTHR40765:SF2">
    <property type="entry name" value="ESX-2 SECRETION SYSTEM ATPASE ECCB2"/>
    <property type="match status" value="1"/>
</dbReference>
<evidence type="ECO:0000256" key="3">
    <source>
        <dbReference type="ARBA" id="ARBA00022475"/>
    </source>
</evidence>
<dbReference type="EMBL" id="BAAAYK010000038">
    <property type="protein sequence ID" value="GAA3362868.1"/>
    <property type="molecule type" value="Genomic_DNA"/>
</dbReference>
<evidence type="ECO:0000256" key="6">
    <source>
        <dbReference type="ARBA" id="ARBA00022801"/>
    </source>
</evidence>
<accession>A0ABP6RXR9</accession>
<dbReference type="Proteomes" id="UP001500483">
    <property type="component" value="Unassembled WGS sequence"/>
</dbReference>
<feature type="region of interest" description="Disordered" evidence="10">
    <location>
        <begin position="28"/>
        <end position="58"/>
    </location>
</feature>
<gene>
    <name evidence="11" type="primary">eccB_2</name>
    <name evidence="11" type="ORF">GCM10020366_52530</name>
</gene>
<comment type="subcellular location">
    <subcellularLocation>
        <location evidence="1">Cell membrane</location>
        <topology evidence="1">Single-pass membrane protein</topology>
    </subcellularLocation>
</comment>
<evidence type="ECO:0000256" key="4">
    <source>
        <dbReference type="ARBA" id="ARBA00022692"/>
    </source>
</evidence>
<name>A0ABP6RXR9_9PSEU</name>
<keyword evidence="7" id="KW-0067">ATP-binding</keyword>
<comment type="caution">
    <text evidence="11">The sequence shown here is derived from an EMBL/GenBank/DDBJ whole genome shotgun (WGS) entry which is preliminary data.</text>
</comment>
<evidence type="ECO:0000256" key="5">
    <source>
        <dbReference type="ARBA" id="ARBA00022741"/>
    </source>
</evidence>
<evidence type="ECO:0000313" key="12">
    <source>
        <dbReference type="Proteomes" id="UP001500483"/>
    </source>
</evidence>
<evidence type="ECO:0000256" key="9">
    <source>
        <dbReference type="ARBA" id="ARBA00023136"/>
    </source>
</evidence>
<dbReference type="InterPro" id="IPR042485">
    <property type="entry name" value="T7SS_EccB_R3"/>
</dbReference>
<keyword evidence="12" id="KW-1185">Reference proteome</keyword>
<dbReference type="InterPro" id="IPR044857">
    <property type="entry name" value="T7SS_EccB_R1"/>
</dbReference>
<keyword evidence="9" id="KW-0472">Membrane</keyword>
<comment type="similarity">
    <text evidence="2">Belongs to the EccB family.</text>
</comment>
<keyword evidence="5" id="KW-0547">Nucleotide-binding</keyword>
<keyword evidence="4" id="KW-0812">Transmembrane</keyword>
<evidence type="ECO:0000256" key="2">
    <source>
        <dbReference type="ARBA" id="ARBA00008149"/>
    </source>
</evidence>
<dbReference type="InterPro" id="IPR007795">
    <property type="entry name" value="T7SS_EccB"/>
</dbReference>
<protein>
    <submittedName>
        <fullName evidence="11">Type VII secretion protein EccB</fullName>
    </submittedName>
</protein>
<dbReference type="Gene3D" id="3.30.2390.20">
    <property type="entry name" value="Type VII secretion system EccB, repeat 1 domain"/>
    <property type="match status" value="1"/>
</dbReference>
<dbReference type="Gene3D" id="2.40.50.910">
    <property type="entry name" value="Type VII secretion system EccB, repeat 3 domain"/>
    <property type="match status" value="1"/>
</dbReference>
<proteinExistence type="inferred from homology"/>
<keyword evidence="8" id="KW-1133">Transmembrane helix</keyword>
<evidence type="ECO:0000256" key="10">
    <source>
        <dbReference type="SAM" id="MobiDB-lite"/>
    </source>
</evidence>
<organism evidence="11 12">
    <name type="scientific">Saccharopolyspora gregorii</name>
    <dbReference type="NCBI Taxonomy" id="33914"/>
    <lineage>
        <taxon>Bacteria</taxon>
        <taxon>Bacillati</taxon>
        <taxon>Actinomycetota</taxon>
        <taxon>Actinomycetes</taxon>
        <taxon>Pseudonocardiales</taxon>
        <taxon>Pseudonocardiaceae</taxon>
        <taxon>Saccharopolyspora</taxon>
    </lineage>
</organism>
<dbReference type="NCBIfam" id="TIGR03919">
    <property type="entry name" value="T7SS_EccB"/>
    <property type="match status" value="1"/>
</dbReference>
<keyword evidence="3" id="KW-1003">Cell membrane</keyword>
<evidence type="ECO:0000313" key="11">
    <source>
        <dbReference type="EMBL" id="GAA3362868.1"/>
    </source>
</evidence>
<evidence type="ECO:0000256" key="8">
    <source>
        <dbReference type="ARBA" id="ARBA00022989"/>
    </source>
</evidence>
<evidence type="ECO:0000256" key="1">
    <source>
        <dbReference type="ARBA" id="ARBA00004162"/>
    </source>
</evidence>
<evidence type="ECO:0000256" key="7">
    <source>
        <dbReference type="ARBA" id="ARBA00022840"/>
    </source>
</evidence>
<dbReference type="Pfam" id="PF05108">
    <property type="entry name" value="T7SS_ESX1_EccB"/>
    <property type="match status" value="1"/>
</dbReference>
<dbReference type="PANTHER" id="PTHR40765">
    <property type="entry name" value="ESX-2 SECRETION SYSTEM ATPASE ECCB2"/>
    <property type="match status" value="1"/>
</dbReference>